<dbReference type="AlphaFoldDB" id="A0A0U1NJ65"/>
<evidence type="ECO:0000313" key="1">
    <source>
        <dbReference type="EMBL" id="CRK74786.1"/>
    </source>
</evidence>
<evidence type="ECO:0000313" key="2">
    <source>
        <dbReference type="Proteomes" id="UP000048949"/>
    </source>
</evidence>
<proteinExistence type="predicted"/>
<name>A0A0U1NJ65_9RHOB</name>
<gene>
    <name evidence="1" type="ORF">NIG5292_00823</name>
</gene>
<protein>
    <submittedName>
        <fullName evidence="1">Uncharacterized protein</fullName>
    </submittedName>
</protein>
<accession>A0A0U1NJ65</accession>
<dbReference type="EMBL" id="CVQV01000004">
    <property type="protein sequence ID" value="CRK74786.1"/>
    <property type="molecule type" value="Genomic_DNA"/>
</dbReference>
<organism evidence="1 2">
    <name type="scientific">Nereida ignava</name>
    <dbReference type="NCBI Taxonomy" id="282199"/>
    <lineage>
        <taxon>Bacteria</taxon>
        <taxon>Pseudomonadati</taxon>
        <taxon>Pseudomonadota</taxon>
        <taxon>Alphaproteobacteria</taxon>
        <taxon>Rhodobacterales</taxon>
        <taxon>Roseobacteraceae</taxon>
        <taxon>Nereida</taxon>
    </lineage>
</organism>
<sequence>MRSGAENQDQVTVDGMIEFHAAFNSLPKVPWHG</sequence>
<reference evidence="1 2" key="1">
    <citation type="submission" date="2015-04" db="EMBL/GenBank/DDBJ databases">
        <authorList>
            <person name="Syromyatnikov M.Y."/>
            <person name="Popov V.N."/>
        </authorList>
    </citation>
    <scope>NUCLEOTIDE SEQUENCE [LARGE SCALE GENOMIC DNA]</scope>
    <source>
        <strain evidence="1 2">CECT 5292</strain>
    </source>
</reference>
<keyword evidence="2" id="KW-1185">Reference proteome</keyword>
<dbReference type="Proteomes" id="UP000048949">
    <property type="component" value="Unassembled WGS sequence"/>
</dbReference>